<dbReference type="Gene3D" id="3.30.2400.10">
    <property type="entry name" value="Major capsid protein gp5"/>
    <property type="match status" value="1"/>
</dbReference>
<keyword evidence="2" id="KW-1188">Viral release from host cell</keyword>
<feature type="compositionally biased region" description="Basic and acidic residues" evidence="5">
    <location>
        <begin position="153"/>
        <end position="162"/>
    </location>
</feature>
<name>A0ABD4X5C2_9RHOB</name>
<dbReference type="InterPro" id="IPR054612">
    <property type="entry name" value="Phage_capsid-like_C"/>
</dbReference>
<dbReference type="GO" id="GO:0006508">
    <property type="term" value="P:proteolysis"/>
    <property type="evidence" value="ECO:0007669"/>
    <property type="project" value="UniProtKB-KW"/>
</dbReference>
<dbReference type="Pfam" id="PF04586">
    <property type="entry name" value="Peptidase_S78"/>
    <property type="match status" value="1"/>
</dbReference>
<gene>
    <name evidence="8" type="ORF">PXK24_01030</name>
</gene>
<evidence type="ECO:0000259" key="7">
    <source>
        <dbReference type="Pfam" id="PF05065"/>
    </source>
</evidence>
<feature type="domain" description="Prohead serine protease" evidence="6">
    <location>
        <begin position="11"/>
        <end position="147"/>
    </location>
</feature>
<evidence type="ECO:0000313" key="9">
    <source>
        <dbReference type="Proteomes" id="UP001218364"/>
    </source>
</evidence>
<organism evidence="8 9">
    <name type="scientific">Phaeobacter gallaeciensis</name>
    <dbReference type="NCBI Taxonomy" id="60890"/>
    <lineage>
        <taxon>Bacteria</taxon>
        <taxon>Pseudomonadati</taxon>
        <taxon>Pseudomonadota</taxon>
        <taxon>Alphaproteobacteria</taxon>
        <taxon>Rhodobacterales</taxon>
        <taxon>Roseobacteraceae</taxon>
        <taxon>Phaeobacter</taxon>
    </lineage>
</organism>
<evidence type="ECO:0000313" key="8">
    <source>
        <dbReference type="EMBL" id="MDE4164259.1"/>
    </source>
</evidence>
<dbReference type="InterPro" id="IPR024455">
    <property type="entry name" value="Phage_capsid"/>
</dbReference>
<dbReference type="EMBL" id="JARCJK010000001">
    <property type="protein sequence ID" value="MDE4164259.1"/>
    <property type="molecule type" value="Genomic_DNA"/>
</dbReference>
<accession>A0ABD4X5C2</accession>
<evidence type="ECO:0000256" key="3">
    <source>
        <dbReference type="ARBA" id="ARBA00022670"/>
    </source>
</evidence>
<comment type="caution">
    <text evidence="8">The sequence shown here is derived from an EMBL/GenBank/DDBJ whole genome shotgun (WGS) entry which is preliminary data.</text>
</comment>
<evidence type="ECO:0000256" key="4">
    <source>
        <dbReference type="ARBA" id="ARBA00022801"/>
    </source>
</evidence>
<dbReference type="AlphaFoldDB" id="A0ABD4X5C2"/>
<dbReference type="GO" id="GO:0008233">
    <property type="term" value="F:peptidase activity"/>
    <property type="evidence" value="ECO:0007669"/>
    <property type="project" value="UniProtKB-KW"/>
</dbReference>
<comment type="subcellular location">
    <subcellularLocation>
        <location evidence="1">Virion</location>
    </subcellularLocation>
</comment>
<dbReference type="Proteomes" id="UP001218364">
    <property type="component" value="Unassembled WGS sequence"/>
</dbReference>
<evidence type="ECO:0000259" key="6">
    <source>
        <dbReference type="Pfam" id="PF04586"/>
    </source>
</evidence>
<dbReference type="NCBIfam" id="TIGR01554">
    <property type="entry name" value="major_cap_HK97"/>
    <property type="match status" value="1"/>
</dbReference>
<dbReference type="RefSeq" id="WP_274839309.1">
    <property type="nucleotide sequence ID" value="NZ_JARCJF010000001.1"/>
</dbReference>
<keyword evidence="4" id="KW-0378">Hydrolase</keyword>
<sequence>MTDRIEIKAALAVTDAGEITGIAWPFGSPDRVGDVIEKGALTAPGTLPMLFAHDHNQVVGVWDEIAETTEGLTVKGRLLVDDVERAREVRAMIRTKAVSGLSIGFVTKKAQRHAKGRTISAAELHEISVVAVPAHPGAQITSIKSDAPQTPKPLKETPKVENEEIETEQKAAPPANDTPQVPQIDTKAFSEIKDRLDRLEAKGNRPQITGAANPVMGADELKAFTGYLRTGDPTEVKSLSYGTGTGGILAPETVSKTILEKVAEFSPVRGVAQTIQMNGALLQLPRLVSEVNPAAVAEGAAKSEDEPSFEQIDVQPFEMGVIVPVTKVLLEDAHIDLSGYLGGHIARRFGQKEAAWFVNGDGATQPEGVLTSTEVANNEVAAIDADALIDHFYALKTTYASTGVWMMNRKTMAVVRKLKDADGQYLWQAGLAAGQPAMLLGRPVYEAVDMPDPNAGNTPIIFGDFATGYAVADRVGFEIIRDELTGAANGMVKFVARRRVGGRVVMGEALAKLSLAAA</sequence>
<dbReference type="Gene3D" id="3.30.2320.10">
    <property type="entry name" value="hypothetical protein PF0899 domain"/>
    <property type="match status" value="1"/>
</dbReference>
<protein>
    <submittedName>
        <fullName evidence="8">Phage major capsid protein</fullName>
    </submittedName>
</protein>
<dbReference type="InterPro" id="IPR006433">
    <property type="entry name" value="Prohead_protease"/>
</dbReference>
<proteinExistence type="predicted"/>
<dbReference type="Pfam" id="PF05065">
    <property type="entry name" value="Phage_capsid"/>
    <property type="match status" value="1"/>
</dbReference>
<feature type="domain" description="Phage capsid-like C-terminal" evidence="7">
    <location>
        <begin position="246"/>
        <end position="513"/>
    </location>
</feature>
<evidence type="ECO:0000256" key="5">
    <source>
        <dbReference type="SAM" id="MobiDB-lite"/>
    </source>
</evidence>
<dbReference type="SUPFAM" id="SSF56563">
    <property type="entry name" value="Major capsid protein gp5"/>
    <property type="match status" value="1"/>
</dbReference>
<dbReference type="NCBIfam" id="TIGR01543">
    <property type="entry name" value="proheadase_HK97"/>
    <property type="match status" value="1"/>
</dbReference>
<reference evidence="8 9" key="1">
    <citation type="submission" date="2023-02" db="EMBL/GenBank/DDBJ databases">
        <title>Population genomics of bacteria associated with diatom.</title>
        <authorList>
            <person name="Xie J."/>
            <person name="Wang H."/>
        </authorList>
    </citation>
    <scope>NUCLEOTIDE SEQUENCE [LARGE SCALE GENOMIC DNA]</scope>
    <source>
        <strain evidence="8 9">PT47_8</strain>
    </source>
</reference>
<dbReference type="InterPro" id="IPR054613">
    <property type="entry name" value="Peptidase_S78_dom"/>
</dbReference>
<feature type="region of interest" description="Disordered" evidence="5">
    <location>
        <begin position="141"/>
        <end position="183"/>
    </location>
</feature>
<evidence type="ECO:0000256" key="2">
    <source>
        <dbReference type="ARBA" id="ARBA00022612"/>
    </source>
</evidence>
<keyword evidence="3" id="KW-0645">Protease</keyword>
<evidence type="ECO:0000256" key="1">
    <source>
        <dbReference type="ARBA" id="ARBA00004328"/>
    </source>
</evidence>